<keyword evidence="2 10" id="KW-0489">Methyltransferase</keyword>
<accession>A0A517SH84</accession>
<evidence type="ECO:0000256" key="7">
    <source>
        <dbReference type="ARBA" id="ARBA00049120"/>
    </source>
</evidence>
<proteinExistence type="inferred from homology"/>
<keyword evidence="4" id="KW-0949">S-adenosyl-L-methionine</keyword>
<dbReference type="REBASE" id="355841">
    <property type="entry name" value="M.PbaPan44ORF35290P"/>
</dbReference>
<dbReference type="GO" id="GO:0003677">
    <property type="term" value="F:DNA binding"/>
    <property type="evidence" value="ECO:0007669"/>
    <property type="project" value="UniProtKB-KW"/>
</dbReference>
<protein>
    <recommendedName>
        <fullName evidence="8">Methyltransferase</fullName>
        <ecNumber evidence="8">2.1.1.-</ecNumber>
    </recommendedName>
</protein>
<keyword evidence="3 10" id="KW-0808">Transferase</keyword>
<evidence type="ECO:0000313" key="11">
    <source>
        <dbReference type="Proteomes" id="UP000315700"/>
    </source>
</evidence>
<evidence type="ECO:0000256" key="8">
    <source>
        <dbReference type="RuleBase" id="RU362026"/>
    </source>
</evidence>
<dbReference type="InterPro" id="IPR017985">
    <property type="entry name" value="MeTrfase_CN4_CS"/>
</dbReference>
<keyword evidence="11" id="KW-1185">Reference proteome</keyword>
<gene>
    <name evidence="10" type="primary">dpnA_3</name>
    <name evidence="10" type="ORF">Pan44_35290</name>
</gene>
<organism evidence="10 11">
    <name type="scientific">Caulifigura coniformis</name>
    <dbReference type="NCBI Taxonomy" id="2527983"/>
    <lineage>
        <taxon>Bacteria</taxon>
        <taxon>Pseudomonadati</taxon>
        <taxon>Planctomycetota</taxon>
        <taxon>Planctomycetia</taxon>
        <taxon>Planctomycetales</taxon>
        <taxon>Planctomycetaceae</taxon>
        <taxon>Caulifigura</taxon>
    </lineage>
</organism>
<dbReference type="GO" id="GO:0008170">
    <property type="term" value="F:N-methyltransferase activity"/>
    <property type="evidence" value="ECO:0007669"/>
    <property type="project" value="InterPro"/>
</dbReference>
<evidence type="ECO:0000313" key="10">
    <source>
        <dbReference type="EMBL" id="QDT55485.1"/>
    </source>
</evidence>
<dbReference type="InParanoid" id="A0A517SH84"/>
<dbReference type="InterPro" id="IPR002941">
    <property type="entry name" value="DNA_methylase_N4/N6"/>
</dbReference>
<dbReference type="InterPro" id="IPR029063">
    <property type="entry name" value="SAM-dependent_MTases_sf"/>
</dbReference>
<evidence type="ECO:0000256" key="4">
    <source>
        <dbReference type="ARBA" id="ARBA00022691"/>
    </source>
</evidence>
<evidence type="ECO:0000256" key="5">
    <source>
        <dbReference type="ARBA" id="ARBA00022747"/>
    </source>
</evidence>
<dbReference type="GO" id="GO:0032259">
    <property type="term" value="P:methylation"/>
    <property type="evidence" value="ECO:0007669"/>
    <property type="project" value="UniProtKB-KW"/>
</dbReference>
<dbReference type="Proteomes" id="UP000315700">
    <property type="component" value="Chromosome"/>
</dbReference>
<dbReference type="EC" id="2.1.1.-" evidence="8"/>
<dbReference type="AlphaFoldDB" id="A0A517SH84"/>
<dbReference type="EMBL" id="CP036271">
    <property type="protein sequence ID" value="QDT55485.1"/>
    <property type="molecule type" value="Genomic_DNA"/>
</dbReference>
<dbReference type="Pfam" id="PF01555">
    <property type="entry name" value="N6_N4_Mtase"/>
    <property type="match status" value="1"/>
</dbReference>
<keyword evidence="6" id="KW-0238">DNA-binding</keyword>
<dbReference type="GO" id="GO:0009307">
    <property type="term" value="P:DNA restriction-modification system"/>
    <property type="evidence" value="ECO:0007669"/>
    <property type="project" value="UniProtKB-KW"/>
</dbReference>
<dbReference type="SUPFAM" id="SSF53335">
    <property type="entry name" value="S-adenosyl-L-methionine-dependent methyltransferases"/>
    <property type="match status" value="1"/>
</dbReference>
<reference evidence="10 11" key="1">
    <citation type="submission" date="2019-02" db="EMBL/GenBank/DDBJ databases">
        <title>Deep-cultivation of Planctomycetes and their phenomic and genomic characterization uncovers novel biology.</title>
        <authorList>
            <person name="Wiegand S."/>
            <person name="Jogler M."/>
            <person name="Boedeker C."/>
            <person name="Pinto D."/>
            <person name="Vollmers J."/>
            <person name="Rivas-Marin E."/>
            <person name="Kohn T."/>
            <person name="Peeters S.H."/>
            <person name="Heuer A."/>
            <person name="Rast P."/>
            <person name="Oberbeckmann S."/>
            <person name="Bunk B."/>
            <person name="Jeske O."/>
            <person name="Meyerdierks A."/>
            <person name="Storesund J.E."/>
            <person name="Kallscheuer N."/>
            <person name="Luecker S."/>
            <person name="Lage O.M."/>
            <person name="Pohl T."/>
            <person name="Merkel B.J."/>
            <person name="Hornburger P."/>
            <person name="Mueller R.-W."/>
            <person name="Bruemmer F."/>
            <person name="Labrenz M."/>
            <person name="Spormann A.M."/>
            <person name="Op den Camp H."/>
            <person name="Overmann J."/>
            <person name="Amann R."/>
            <person name="Jetten M.S.M."/>
            <person name="Mascher T."/>
            <person name="Medema M.H."/>
            <person name="Devos D.P."/>
            <person name="Kaster A.-K."/>
            <person name="Ovreas L."/>
            <person name="Rohde M."/>
            <person name="Galperin M.Y."/>
            <person name="Jogler C."/>
        </authorList>
    </citation>
    <scope>NUCLEOTIDE SEQUENCE [LARGE SCALE GENOMIC DNA]</scope>
    <source>
        <strain evidence="10 11">Pan44</strain>
    </source>
</reference>
<keyword evidence="5" id="KW-0680">Restriction system</keyword>
<sequence length="373" mass="42275">MQASFVGEGFLRNASFQTKLSNNLAESLLRITVCHCGSLPQPRLTVYRQLSEVVDRGSFGIMDVTTKMEGVLTGTERFALRQGDADDLLQELPAESVDLVITSPPYWGLRSYEADHNWDILDEWRAEHPASEIPSYEWYRSHGGLLGLEPLPEWYVANLAAILRRCQRVLKSTGSMWLNLGDTYFARWSSIRAKGRQGLNGDERQRRKTPMGGFRQEKQLLLIPSRVAIAMQEHRWILRNDLIWYKPNVPPRPFDDRLGLTHEHFFHFVKRPKEGRAKYFYSLEDVGAPHDVQQVNVVPGRDSHSASFPPKLIEPRILSSCPPDGVVLDPFSGVGTALEVSVSLGRRAIGFDLNKRFLSAAKKRLGRIAPPLF</sequence>
<dbReference type="GO" id="GO:0015667">
    <property type="term" value="F:site-specific DNA-methyltransferase (cytosine-N4-specific) activity"/>
    <property type="evidence" value="ECO:0007669"/>
    <property type="project" value="UniProtKB-EC"/>
</dbReference>
<evidence type="ECO:0000256" key="2">
    <source>
        <dbReference type="ARBA" id="ARBA00022603"/>
    </source>
</evidence>
<dbReference type="PROSITE" id="PS00093">
    <property type="entry name" value="N4_MTASE"/>
    <property type="match status" value="1"/>
</dbReference>
<evidence type="ECO:0000256" key="6">
    <source>
        <dbReference type="ARBA" id="ARBA00023125"/>
    </source>
</evidence>
<comment type="similarity">
    <text evidence="1">Belongs to the N(4)/N(6)-methyltransferase family. N(4) subfamily.</text>
</comment>
<name>A0A517SH84_9PLAN</name>
<dbReference type="PRINTS" id="PR00508">
    <property type="entry name" value="S21N4MTFRASE"/>
</dbReference>
<evidence type="ECO:0000256" key="3">
    <source>
        <dbReference type="ARBA" id="ARBA00022679"/>
    </source>
</evidence>
<evidence type="ECO:0000256" key="1">
    <source>
        <dbReference type="ARBA" id="ARBA00010203"/>
    </source>
</evidence>
<feature type="domain" description="DNA methylase N-4/N-6" evidence="9">
    <location>
        <begin position="97"/>
        <end position="363"/>
    </location>
</feature>
<dbReference type="InterPro" id="IPR001091">
    <property type="entry name" value="RM_Methyltransferase"/>
</dbReference>
<evidence type="ECO:0000259" key="9">
    <source>
        <dbReference type="Pfam" id="PF01555"/>
    </source>
</evidence>
<dbReference type="KEGG" id="ccos:Pan44_35290"/>
<dbReference type="Gene3D" id="3.40.50.150">
    <property type="entry name" value="Vaccinia Virus protein VP39"/>
    <property type="match status" value="1"/>
</dbReference>
<comment type="catalytic activity">
    <reaction evidence="7">
        <text>a 2'-deoxycytidine in DNA + S-adenosyl-L-methionine = an N(4)-methyl-2'-deoxycytidine in DNA + S-adenosyl-L-homocysteine + H(+)</text>
        <dbReference type="Rhea" id="RHEA:16857"/>
        <dbReference type="Rhea" id="RHEA-COMP:11369"/>
        <dbReference type="Rhea" id="RHEA-COMP:13674"/>
        <dbReference type="ChEBI" id="CHEBI:15378"/>
        <dbReference type="ChEBI" id="CHEBI:57856"/>
        <dbReference type="ChEBI" id="CHEBI:59789"/>
        <dbReference type="ChEBI" id="CHEBI:85452"/>
        <dbReference type="ChEBI" id="CHEBI:137933"/>
        <dbReference type="EC" id="2.1.1.113"/>
    </reaction>
</comment>